<evidence type="ECO:0000259" key="8">
    <source>
        <dbReference type="PROSITE" id="PS51194"/>
    </source>
</evidence>
<dbReference type="InterPro" id="IPR004252">
    <property type="entry name" value="Probable_transposase_24"/>
</dbReference>
<accession>A0ABQ5FPK6</accession>
<dbReference type="CDD" id="cd18791">
    <property type="entry name" value="SF2_C_RHA"/>
    <property type="match status" value="1"/>
</dbReference>
<evidence type="ECO:0000313" key="9">
    <source>
        <dbReference type="EMBL" id="GJT65286.1"/>
    </source>
</evidence>
<reference evidence="9" key="2">
    <citation type="submission" date="2022-01" db="EMBL/GenBank/DDBJ databases">
        <authorList>
            <person name="Yamashiro T."/>
            <person name="Shiraishi A."/>
            <person name="Satake H."/>
            <person name="Nakayama K."/>
        </authorList>
    </citation>
    <scope>NUCLEOTIDE SEQUENCE</scope>
</reference>
<keyword evidence="10" id="KW-1185">Reference proteome</keyword>
<organism evidence="9 10">
    <name type="scientific">Tanacetum coccineum</name>
    <dbReference type="NCBI Taxonomy" id="301880"/>
    <lineage>
        <taxon>Eukaryota</taxon>
        <taxon>Viridiplantae</taxon>
        <taxon>Streptophyta</taxon>
        <taxon>Embryophyta</taxon>
        <taxon>Tracheophyta</taxon>
        <taxon>Spermatophyta</taxon>
        <taxon>Magnoliopsida</taxon>
        <taxon>eudicotyledons</taxon>
        <taxon>Gunneridae</taxon>
        <taxon>Pentapetalae</taxon>
        <taxon>asterids</taxon>
        <taxon>campanulids</taxon>
        <taxon>Asterales</taxon>
        <taxon>Asteraceae</taxon>
        <taxon>Asteroideae</taxon>
        <taxon>Anthemideae</taxon>
        <taxon>Anthemidinae</taxon>
        <taxon>Tanacetum</taxon>
    </lineage>
</organism>
<reference evidence="9" key="1">
    <citation type="journal article" date="2022" name="Int. J. Mol. Sci.">
        <title>Draft Genome of Tanacetum Coccineum: Genomic Comparison of Closely Related Tanacetum-Family Plants.</title>
        <authorList>
            <person name="Yamashiro T."/>
            <person name="Shiraishi A."/>
            <person name="Nakayama K."/>
            <person name="Satake H."/>
        </authorList>
    </citation>
    <scope>NUCLEOTIDE SEQUENCE</scope>
</reference>
<sequence length="416" mass="45326">MTIHITSAPADLQAKIFQKPEDGARKCIVATNIAETSLTVDGIYYVIDTGYGKLKVYNPRMGMDALQVFLVSRAAADQRAGRAGRTGPGAKKRVRGPTKKKEIWNLASDEKVLVTFNELCQPIGDEGNELTNFLGTLVESERKKINRLKSIEPHVTGTKSFTRVKDEETKKNKGVSPSRGGMYCITRTRKDGSIVNAVAAQVVADIKAIGDSSSTDQETTNNSDWTNDDLSKVKGPERRGSVRCTGKFLVRNDKRSHDPQVPLLKAQVKYLRQGFMMFAAAVQEQVPNLNLSSVMNFMNMEADGLSSIHDNTVDKNPSSASGTSHHQNSHFSVHDTHPNKSDANHHHTSVLLVKESTVQKNALKKPGGSRHHTSVSTGDKSGVHDITINKSGVDHHTSGNNSAVHDSLSKSGTSYT</sequence>
<proteinExistence type="predicted"/>
<dbReference type="SUPFAM" id="SSF52540">
    <property type="entry name" value="P-loop containing nucleoside triphosphate hydrolases"/>
    <property type="match status" value="1"/>
</dbReference>
<evidence type="ECO:0000313" key="10">
    <source>
        <dbReference type="Proteomes" id="UP001151760"/>
    </source>
</evidence>
<feature type="compositionally biased region" description="Basic and acidic residues" evidence="7">
    <location>
        <begin position="229"/>
        <end position="239"/>
    </location>
</feature>
<feature type="compositionally biased region" description="Polar residues" evidence="7">
    <location>
        <begin position="212"/>
        <end position="225"/>
    </location>
</feature>
<dbReference type="PANTHER" id="PTHR18934">
    <property type="entry name" value="ATP-DEPENDENT RNA HELICASE"/>
    <property type="match status" value="1"/>
</dbReference>
<name>A0ABQ5FPK6_9ASTR</name>
<feature type="region of interest" description="Disordered" evidence="7">
    <location>
        <begin position="212"/>
        <end position="239"/>
    </location>
</feature>
<dbReference type="InterPro" id="IPR001650">
    <property type="entry name" value="Helicase_C-like"/>
</dbReference>
<feature type="compositionally biased region" description="Basic and acidic residues" evidence="7">
    <location>
        <begin position="332"/>
        <end position="345"/>
    </location>
</feature>
<evidence type="ECO:0000256" key="6">
    <source>
        <dbReference type="ARBA" id="ARBA00047984"/>
    </source>
</evidence>
<gene>
    <name evidence="9" type="ORF">Tco_1016766</name>
</gene>
<evidence type="ECO:0000256" key="1">
    <source>
        <dbReference type="ARBA" id="ARBA00012552"/>
    </source>
</evidence>
<keyword evidence="4" id="KW-0347">Helicase</keyword>
<keyword evidence="3" id="KW-0378">Hydrolase</keyword>
<evidence type="ECO:0000256" key="7">
    <source>
        <dbReference type="SAM" id="MobiDB-lite"/>
    </source>
</evidence>
<dbReference type="EMBL" id="BQNB010017619">
    <property type="protein sequence ID" value="GJT65286.1"/>
    <property type="molecule type" value="Genomic_DNA"/>
</dbReference>
<feature type="compositionally biased region" description="Polar residues" evidence="7">
    <location>
        <begin position="398"/>
        <end position="416"/>
    </location>
</feature>
<evidence type="ECO:0000256" key="3">
    <source>
        <dbReference type="ARBA" id="ARBA00022801"/>
    </source>
</evidence>
<protein>
    <recommendedName>
        <fullName evidence="1">RNA helicase</fullName>
        <ecNumber evidence="1">3.6.4.13</ecNumber>
    </recommendedName>
</protein>
<feature type="domain" description="Helicase C-terminal" evidence="8">
    <location>
        <begin position="1"/>
        <end position="159"/>
    </location>
</feature>
<dbReference type="EC" id="3.6.4.13" evidence="1"/>
<keyword evidence="5" id="KW-0067">ATP-binding</keyword>
<dbReference type="PANTHER" id="PTHR18934:SF91">
    <property type="entry name" value="PRE-MRNA-SPLICING FACTOR ATP-DEPENDENT RNA HELICASE PRP16"/>
    <property type="match status" value="1"/>
</dbReference>
<dbReference type="Pfam" id="PF03004">
    <property type="entry name" value="Transposase_24"/>
    <property type="match status" value="1"/>
</dbReference>
<evidence type="ECO:0000256" key="4">
    <source>
        <dbReference type="ARBA" id="ARBA00022806"/>
    </source>
</evidence>
<feature type="region of interest" description="Disordered" evidence="7">
    <location>
        <begin position="359"/>
        <end position="416"/>
    </location>
</feature>
<dbReference type="InterPro" id="IPR027417">
    <property type="entry name" value="P-loop_NTPase"/>
</dbReference>
<dbReference type="SMART" id="SM00490">
    <property type="entry name" value="HELICc"/>
    <property type="match status" value="1"/>
</dbReference>
<dbReference type="Gene3D" id="3.40.50.300">
    <property type="entry name" value="P-loop containing nucleotide triphosphate hydrolases"/>
    <property type="match status" value="1"/>
</dbReference>
<comment type="catalytic activity">
    <reaction evidence="6">
        <text>ATP + H2O = ADP + phosphate + H(+)</text>
        <dbReference type="Rhea" id="RHEA:13065"/>
        <dbReference type="ChEBI" id="CHEBI:15377"/>
        <dbReference type="ChEBI" id="CHEBI:15378"/>
        <dbReference type="ChEBI" id="CHEBI:30616"/>
        <dbReference type="ChEBI" id="CHEBI:43474"/>
        <dbReference type="ChEBI" id="CHEBI:456216"/>
        <dbReference type="EC" id="3.6.4.13"/>
    </reaction>
</comment>
<feature type="compositionally biased region" description="Polar residues" evidence="7">
    <location>
        <begin position="308"/>
        <end position="331"/>
    </location>
</feature>
<evidence type="ECO:0000256" key="2">
    <source>
        <dbReference type="ARBA" id="ARBA00022741"/>
    </source>
</evidence>
<keyword evidence="2" id="KW-0547">Nucleotide-binding</keyword>
<dbReference type="Proteomes" id="UP001151760">
    <property type="component" value="Unassembled WGS sequence"/>
</dbReference>
<comment type="caution">
    <text evidence="9">The sequence shown here is derived from an EMBL/GenBank/DDBJ whole genome shotgun (WGS) entry which is preliminary data.</text>
</comment>
<dbReference type="Pfam" id="PF00271">
    <property type="entry name" value="Helicase_C"/>
    <property type="match status" value="1"/>
</dbReference>
<dbReference type="PROSITE" id="PS51194">
    <property type="entry name" value="HELICASE_CTER"/>
    <property type="match status" value="1"/>
</dbReference>
<evidence type="ECO:0000256" key="5">
    <source>
        <dbReference type="ARBA" id="ARBA00022840"/>
    </source>
</evidence>
<feature type="region of interest" description="Disordered" evidence="7">
    <location>
        <begin position="308"/>
        <end position="346"/>
    </location>
</feature>